<gene>
    <name evidence="2" type="ORF">EZ216_15780</name>
</gene>
<dbReference type="Proteomes" id="UP000297839">
    <property type="component" value="Unassembled WGS sequence"/>
</dbReference>
<evidence type="ECO:0000256" key="1">
    <source>
        <dbReference type="SAM" id="SignalP"/>
    </source>
</evidence>
<proteinExistence type="predicted"/>
<evidence type="ECO:0000313" key="2">
    <source>
        <dbReference type="EMBL" id="TFY99022.1"/>
    </source>
</evidence>
<dbReference type="OrthoDB" id="5392962at2"/>
<keyword evidence="1" id="KW-0732">Signal</keyword>
<organism evidence="2 3">
    <name type="scientific">Ramlibacter humi</name>
    <dbReference type="NCBI Taxonomy" id="2530451"/>
    <lineage>
        <taxon>Bacteria</taxon>
        <taxon>Pseudomonadati</taxon>
        <taxon>Pseudomonadota</taxon>
        <taxon>Betaproteobacteria</taxon>
        <taxon>Burkholderiales</taxon>
        <taxon>Comamonadaceae</taxon>
        <taxon>Ramlibacter</taxon>
    </lineage>
</organism>
<reference evidence="2 3" key="1">
    <citation type="submission" date="2019-03" db="EMBL/GenBank/DDBJ databases">
        <title>Ramlibacter sp. 18x22-1, whole genome shotgun sequence.</title>
        <authorList>
            <person name="Zhang X."/>
            <person name="Feng G."/>
            <person name="Zhu H."/>
        </authorList>
    </citation>
    <scope>NUCLEOTIDE SEQUENCE [LARGE SCALE GENOMIC DNA]</scope>
    <source>
        <strain evidence="2 3">18x22-1</strain>
    </source>
</reference>
<sequence length="292" mass="32819">MKTRLPALLLCLAAFALPAIARADANELRAKHAELREQLRQNAFGRALHIDSTEEPDRLTGDVYAVLDHPFTTVSNSLRDPAKWCDILILPFNTKYCHAGEANGQPVLQVRIGRKVDQPVDQAAKLQLAFRNVAAQADYFETRLQAKEGPVGTRDYRIGVEAVPLDGGKRTFLRMNYSYGFGFAGRTAMQVYLGTAGADKIGFTVTGRDANGQPQFIQGVRGVVERNAMRYYLAIDAFLDSLSAPPQQQVDRRIRAWFNATERYPRQLREMDGPTYVAMKRQEVERQQTQIE</sequence>
<dbReference type="RefSeq" id="WP_135250741.1">
    <property type="nucleotide sequence ID" value="NZ_SMLK01000005.1"/>
</dbReference>
<accession>A0A4Z0BI85</accession>
<feature type="chain" id="PRO_5021479385" evidence="1">
    <location>
        <begin position="22"/>
        <end position="292"/>
    </location>
</feature>
<protein>
    <submittedName>
        <fullName evidence="2">Uncharacterized protein</fullName>
    </submittedName>
</protein>
<evidence type="ECO:0000313" key="3">
    <source>
        <dbReference type="Proteomes" id="UP000297839"/>
    </source>
</evidence>
<name>A0A4Z0BI85_9BURK</name>
<keyword evidence="3" id="KW-1185">Reference proteome</keyword>
<feature type="signal peptide" evidence="1">
    <location>
        <begin position="1"/>
        <end position="21"/>
    </location>
</feature>
<comment type="caution">
    <text evidence="2">The sequence shown here is derived from an EMBL/GenBank/DDBJ whole genome shotgun (WGS) entry which is preliminary data.</text>
</comment>
<dbReference type="AlphaFoldDB" id="A0A4Z0BI85"/>
<dbReference type="EMBL" id="SMLK01000005">
    <property type="protein sequence ID" value="TFY99022.1"/>
    <property type="molecule type" value="Genomic_DNA"/>
</dbReference>